<name>A0AAV8TPT1_9ROSI</name>
<gene>
    <name evidence="2" type="ORF">K2173_021200</name>
</gene>
<keyword evidence="3" id="KW-1185">Reference proteome</keyword>
<evidence type="ECO:0008006" key="4">
    <source>
        <dbReference type="Google" id="ProtNLM"/>
    </source>
</evidence>
<protein>
    <recommendedName>
        <fullName evidence="4">Maternal effect embryo arrest 9</fullName>
    </recommendedName>
</protein>
<organism evidence="2 3">
    <name type="scientific">Erythroxylum novogranatense</name>
    <dbReference type="NCBI Taxonomy" id="1862640"/>
    <lineage>
        <taxon>Eukaryota</taxon>
        <taxon>Viridiplantae</taxon>
        <taxon>Streptophyta</taxon>
        <taxon>Embryophyta</taxon>
        <taxon>Tracheophyta</taxon>
        <taxon>Spermatophyta</taxon>
        <taxon>Magnoliopsida</taxon>
        <taxon>eudicotyledons</taxon>
        <taxon>Gunneridae</taxon>
        <taxon>Pentapetalae</taxon>
        <taxon>rosids</taxon>
        <taxon>fabids</taxon>
        <taxon>Malpighiales</taxon>
        <taxon>Erythroxylaceae</taxon>
        <taxon>Erythroxylum</taxon>
    </lineage>
</organism>
<dbReference type="AlphaFoldDB" id="A0AAV8TPT1"/>
<reference evidence="2 3" key="1">
    <citation type="submission" date="2021-09" db="EMBL/GenBank/DDBJ databases">
        <title>Genomic insights and catalytic innovation underlie evolution of tropane alkaloids biosynthesis.</title>
        <authorList>
            <person name="Wang Y.-J."/>
            <person name="Tian T."/>
            <person name="Huang J.-P."/>
            <person name="Huang S.-X."/>
        </authorList>
    </citation>
    <scope>NUCLEOTIDE SEQUENCE [LARGE SCALE GENOMIC DNA]</scope>
    <source>
        <strain evidence="2">KIB-2018</strain>
        <tissue evidence="2">Leaf</tissue>
    </source>
</reference>
<evidence type="ECO:0000256" key="1">
    <source>
        <dbReference type="SAM" id="Coils"/>
    </source>
</evidence>
<proteinExistence type="predicted"/>
<dbReference type="PANTHER" id="PTHR37707">
    <property type="entry name" value="MATERNAL EFFECT EMBRYO ARREST 9"/>
    <property type="match status" value="1"/>
</dbReference>
<sequence length="150" mass="17051">MEALISQFTVLSDQALQDKSFDPSTIEDLMKFFEIEAYRSWAAMELEHEKEVKEAEVAAQEAEDYLDSVMEGAMDEFRRFEQEMERLEKAELHSLEHTAEGARNMGKLMEKAATIASKRYMEAALSSATASMKSAWKGLSSNKVHPSQFK</sequence>
<evidence type="ECO:0000313" key="3">
    <source>
        <dbReference type="Proteomes" id="UP001159364"/>
    </source>
</evidence>
<dbReference type="Proteomes" id="UP001159364">
    <property type="component" value="Linkage Group LG04"/>
</dbReference>
<accession>A0AAV8TPT1</accession>
<keyword evidence="1" id="KW-0175">Coiled coil</keyword>
<feature type="coiled-coil region" evidence="1">
    <location>
        <begin position="43"/>
        <end position="90"/>
    </location>
</feature>
<evidence type="ECO:0000313" key="2">
    <source>
        <dbReference type="EMBL" id="KAJ8768260.1"/>
    </source>
</evidence>
<comment type="caution">
    <text evidence="2">The sequence shown here is derived from an EMBL/GenBank/DDBJ whole genome shotgun (WGS) entry which is preliminary data.</text>
</comment>
<dbReference type="PANTHER" id="PTHR37707:SF1">
    <property type="entry name" value="MATERNAL EFFECT EMBRYO ARREST 9"/>
    <property type="match status" value="1"/>
</dbReference>
<dbReference type="EMBL" id="JAIWQS010000004">
    <property type="protein sequence ID" value="KAJ8768260.1"/>
    <property type="molecule type" value="Genomic_DNA"/>
</dbReference>